<proteinExistence type="predicted"/>
<evidence type="ECO:0008006" key="5">
    <source>
        <dbReference type="Google" id="ProtNLM"/>
    </source>
</evidence>
<feature type="transmembrane region" description="Helical" evidence="2">
    <location>
        <begin position="190"/>
        <end position="212"/>
    </location>
</feature>
<keyword evidence="4" id="KW-1185">Reference proteome</keyword>
<feature type="transmembrane region" description="Helical" evidence="2">
    <location>
        <begin position="285"/>
        <end position="306"/>
    </location>
</feature>
<feature type="transmembrane region" description="Helical" evidence="2">
    <location>
        <begin position="379"/>
        <end position="400"/>
    </location>
</feature>
<name>A0ABW3QRI8_9PSEU</name>
<organism evidence="3 4">
    <name type="scientific">Saccharothrix hoggarensis</name>
    <dbReference type="NCBI Taxonomy" id="913853"/>
    <lineage>
        <taxon>Bacteria</taxon>
        <taxon>Bacillati</taxon>
        <taxon>Actinomycetota</taxon>
        <taxon>Actinomycetes</taxon>
        <taxon>Pseudonocardiales</taxon>
        <taxon>Pseudonocardiaceae</taxon>
        <taxon>Saccharothrix</taxon>
    </lineage>
</organism>
<keyword evidence="2" id="KW-0812">Transmembrane</keyword>
<feature type="transmembrane region" description="Helical" evidence="2">
    <location>
        <begin position="352"/>
        <end position="372"/>
    </location>
</feature>
<gene>
    <name evidence="3" type="ORF">ACFQ3T_09870</name>
</gene>
<feature type="transmembrane region" description="Helical" evidence="2">
    <location>
        <begin position="313"/>
        <end position="332"/>
    </location>
</feature>
<dbReference type="RefSeq" id="WP_380722557.1">
    <property type="nucleotide sequence ID" value="NZ_JBHTLK010000035.1"/>
</dbReference>
<evidence type="ECO:0000313" key="4">
    <source>
        <dbReference type="Proteomes" id="UP001597168"/>
    </source>
</evidence>
<evidence type="ECO:0000256" key="2">
    <source>
        <dbReference type="SAM" id="Phobius"/>
    </source>
</evidence>
<evidence type="ECO:0000313" key="3">
    <source>
        <dbReference type="EMBL" id="MFD1147430.1"/>
    </source>
</evidence>
<feature type="region of interest" description="Disordered" evidence="1">
    <location>
        <begin position="1"/>
        <end position="24"/>
    </location>
</feature>
<keyword evidence="2" id="KW-0472">Membrane</keyword>
<dbReference type="EMBL" id="JBHTLK010000035">
    <property type="protein sequence ID" value="MFD1147430.1"/>
    <property type="molecule type" value="Genomic_DNA"/>
</dbReference>
<reference evidence="4" key="1">
    <citation type="journal article" date="2019" name="Int. J. Syst. Evol. Microbiol.">
        <title>The Global Catalogue of Microorganisms (GCM) 10K type strain sequencing project: providing services to taxonomists for standard genome sequencing and annotation.</title>
        <authorList>
            <consortium name="The Broad Institute Genomics Platform"/>
            <consortium name="The Broad Institute Genome Sequencing Center for Infectious Disease"/>
            <person name="Wu L."/>
            <person name="Ma J."/>
        </authorList>
    </citation>
    <scope>NUCLEOTIDE SEQUENCE [LARGE SCALE GENOMIC DNA]</scope>
    <source>
        <strain evidence="4">CCUG 60214</strain>
    </source>
</reference>
<feature type="transmembrane region" description="Helical" evidence="2">
    <location>
        <begin position="36"/>
        <end position="57"/>
    </location>
</feature>
<accession>A0ABW3QRI8</accession>
<evidence type="ECO:0000256" key="1">
    <source>
        <dbReference type="SAM" id="MobiDB-lite"/>
    </source>
</evidence>
<dbReference type="Proteomes" id="UP001597168">
    <property type="component" value="Unassembled WGS sequence"/>
</dbReference>
<protein>
    <recommendedName>
        <fullName evidence="5">DUF2029 domain-containing protein</fullName>
    </recommendedName>
</protein>
<feature type="transmembrane region" description="Helical" evidence="2">
    <location>
        <begin position="224"/>
        <end position="243"/>
    </location>
</feature>
<comment type="caution">
    <text evidence="3">The sequence shown here is derived from an EMBL/GenBank/DDBJ whole genome shotgun (WGS) entry which is preliminary data.</text>
</comment>
<keyword evidence="2" id="KW-1133">Transmembrane helix</keyword>
<feature type="transmembrane region" description="Helical" evidence="2">
    <location>
        <begin position="165"/>
        <end position="183"/>
    </location>
</feature>
<sequence>MAVVDENPSTSAGPRGFAEGLFPPGPAERRPRGRLVLGYALAFLAAVGFQLLTPAGLSRLDRMWAEDGARFLLDALTQPFTANVVAPYGGYLHTLPRLLAEVASLFPLDWAAAVIAVSAAALRAVVALTAFAASAGYLRSTPVRFALAALVVVLPAGNSETLDNLANVHWFLVYGVFWALLWRSAPLVPVAVLVVLATLSSPLAFFLAPVALLRLALPGRRDRVIPIVFLVAAAAQGLAMAFAERTPYSHDAVDPVQVVLAGLLRVPVVAFLGSEPVDEVYPEFGNVPVVIALLLVVVPIVAGLRWADRAGRFLVVLGAVSCVLVIAVSLIANWSAALQVQKPGVVMAAQRYSIAPALFLFTAMAAGVDSGLRGRFAGVTAWAGRVLVGVAVLVGVVLHFTGSAGVLDGRPWDVGVAGAEAQCAAGDRPAGRIVHEPEGWYFDLPCEYLAD</sequence>
<feature type="transmembrane region" description="Helical" evidence="2">
    <location>
        <begin position="110"/>
        <end position="131"/>
    </location>
</feature>